<evidence type="ECO:0000313" key="10">
    <source>
        <dbReference type="Proteomes" id="UP001589691"/>
    </source>
</evidence>
<dbReference type="CDD" id="cd00419">
    <property type="entry name" value="Ferrochelatase_C"/>
    <property type="match status" value="1"/>
</dbReference>
<comment type="caution">
    <text evidence="7">Lacks conserved residue(s) required for the propagation of feature annotation.</text>
</comment>
<dbReference type="Proteomes" id="UP001589691">
    <property type="component" value="Unassembled WGS sequence"/>
</dbReference>
<dbReference type="InterPro" id="IPR019772">
    <property type="entry name" value="Ferrochelatase_AS"/>
</dbReference>
<comment type="caution">
    <text evidence="9">The sequence shown here is derived from an EMBL/GenBank/DDBJ whole genome shotgun (WGS) entry which is preliminary data.</text>
</comment>
<evidence type="ECO:0000256" key="6">
    <source>
        <dbReference type="ARBA" id="ARBA00024536"/>
    </source>
</evidence>
<comment type="pathway">
    <text evidence="1 7 8">Porphyrin-containing compound metabolism; protoheme biosynthesis.</text>
</comment>
<keyword evidence="7 8" id="KW-0963">Cytoplasm</keyword>
<dbReference type="InterPro" id="IPR001015">
    <property type="entry name" value="Ferrochelatase"/>
</dbReference>
<dbReference type="CDD" id="cd03411">
    <property type="entry name" value="Ferrochelatase_N"/>
    <property type="match status" value="1"/>
</dbReference>
<keyword evidence="7" id="KW-0479">Metal-binding</keyword>
<evidence type="ECO:0000256" key="7">
    <source>
        <dbReference type="HAMAP-Rule" id="MF_00323"/>
    </source>
</evidence>
<comment type="catalytic activity">
    <reaction evidence="6">
        <text>Fe-coproporphyrin III + 2 H(+) = coproporphyrin III + Fe(2+)</text>
        <dbReference type="Rhea" id="RHEA:49572"/>
        <dbReference type="ChEBI" id="CHEBI:15378"/>
        <dbReference type="ChEBI" id="CHEBI:29033"/>
        <dbReference type="ChEBI" id="CHEBI:68438"/>
        <dbReference type="ChEBI" id="CHEBI:131725"/>
        <dbReference type="EC" id="4.99.1.9"/>
    </reaction>
    <physiologicalReaction direction="right-to-left" evidence="6">
        <dbReference type="Rhea" id="RHEA:49574"/>
    </physiologicalReaction>
</comment>
<dbReference type="EC" id="4.99.1.9" evidence="7"/>
<accession>A0ABV5WQJ0</accession>
<dbReference type="Gene3D" id="3.40.50.1400">
    <property type="match status" value="2"/>
</dbReference>
<feature type="binding site" evidence="7">
    <location>
        <position position="184"/>
    </location>
    <ligand>
        <name>Fe(2+)</name>
        <dbReference type="ChEBI" id="CHEBI:29033"/>
    </ligand>
</feature>
<dbReference type="InterPro" id="IPR033644">
    <property type="entry name" value="Ferrochelatase_C"/>
</dbReference>
<comment type="similarity">
    <text evidence="7 8">Belongs to the ferrochelatase family.</text>
</comment>
<keyword evidence="3 7" id="KW-0350">Heme biosynthesis</keyword>
<keyword evidence="2 7" id="KW-0408">Iron</keyword>
<dbReference type="Pfam" id="PF00762">
    <property type="entry name" value="Ferrochelatase"/>
    <property type="match status" value="1"/>
</dbReference>
<evidence type="ECO:0000256" key="1">
    <source>
        <dbReference type="ARBA" id="ARBA00004744"/>
    </source>
</evidence>
<comment type="subcellular location">
    <subcellularLocation>
        <location evidence="7 8">Cytoplasm</location>
    </subcellularLocation>
</comment>
<dbReference type="EMBL" id="JBHLZY010000002">
    <property type="protein sequence ID" value="MFB9768422.1"/>
    <property type="molecule type" value="Genomic_DNA"/>
</dbReference>
<dbReference type="NCBIfam" id="TIGR00109">
    <property type="entry name" value="hemH"/>
    <property type="match status" value="1"/>
</dbReference>
<proteinExistence type="inferred from homology"/>
<dbReference type="RefSeq" id="WP_137643429.1">
    <property type="nucleotide sequence ID" value="NZ_BJEA01000018.1"/>
</dbReference>
<dbReference type="PROSITE" id="PS00534">
    <property type="entry name" value="FERROCHELATASE"/>
    <property type="match status" value="1"/>
</dbReference>
<reference evidence="9 10" key="1">
    <citation type="submission" date="2024-09" db="EMBL/GenBank/DDBJ databases">
        <authorList>
            <person name="Sun Q."/>
            <person name="Mori K."/>
        </authorList>
    </citation>
    <scope>NUCLEOTIDE SEQUENCE [LARGE SCALE GENOMIC DNA]</scope>
    <source>
        <strain evidence="9 10">TBRC 4576</strain>
    </source>
</reference>
<evidence type="ECO:0000256" key="5">
    <source>
        <dbReference type="ARBA" id="ARBA00023244"/>
    </source>
</evidence>
<dbReference type="PANTHER" id="PTHR11108:SF1">
    <property type="entry name" value="FERROCHELATASE, MITOCHONDRIAL"/>
    <property type="match status" value="1"/>
</dbReference>
<dbReference type="HAMAP" id="MF_00323">
    <property type="entry name" value="Ferrochelatase"/>
    <property type="match status" value="1"/>
</dbReference>
<evidence type="ECO:0000256" key="2">
    <source>
        <dbReference type="ARBA" id="ARBA00023004"/>
    </source>
</evidence>
<sequence length="321" mass="36270">MRPGLLLVNLGSPASPKTADVKAYLREFLSDPSVIEMPRALWQPILKGIILPTRSWRSATFYADSWTKQGSPLIVNSRAIHKKVQACLPNWNVRLAMTYGEPDIGQNLRALHQSGCDPLIVLPLFPQYTQSTHQGIIRQADATGLDYQLIDHFYDQPDYAKLLAAKLWAAYQQHDYDTVVFSYHSIPTAMVRHGDPYQQQCEATTKLVLNQLPDLPQRKVVTAYQSKFGPLPWLKPYLKNELMSLVELGKRKVLLVTPSFVTDCLETLEEDAVQNYQTFKASGGERLDITPLMNADPQFCRMLANLATQRLEVAQRDAQSV</sequence>
<keyword evidence="10" id="KW-1185">Reference proteome</keyword>
<dbReference type="SUPFAM" id="SSF53800">
    <property type="entry name" value="Chelatase"/>
    <property type="match status" value="1"/>
</dbReference>
<feature type="binding site" evidence="7">
    <location>
        <position position="266"/>
    </location>
    <ligand>
        <name>Fe(2+)</name>
        <dbReference type="ChEBI" id="CHEBI:29033"/>
    </ligand>
</feature>
<name>A0ABV5WQJ0_9LACO</name>
<gene>
    <name evidence="9" type="primary">hemH</name>
    <name evidence="7" type="synonym">cpfC</name>
    <name evidence="9" type="ORF">ACFFLI_00830</name>
</gene>
<keyword evidence="4 7" id="KW-0456">Lyase</keyword>
<dbReference type="PANTHER" id="PTHR11108">
    <property type="entry name" value="FERROCHELATASE"/>
    <property type="match status" value="1"/>
</dbReference>
<comment type="function">
    <text evidence="7 8">Involved in coproporphyrin-dependent heme b biosynthesis. Catalyzes the insertion of ferrous iron into coproporphyrin III to form Fe-coproporphyrin III.</text>
</comment>
<organism evidence="9 10">
    <name type="scientific">Lactiplantibacillus modestisalitolerans</name>
    <dbReference type="NCBI Taxonomy" id="1457219"/>
    <lineage>
        <taxon>Bacteria</taxon>
        <taxon>Bacillati</taxon>
        <taxon>Bacillota</taxon>
        <taxon>Bacilli</taxon>
        <taxon>Lactobacillales</taxon>
        <taxon>Lactobacillaceae</taxon>
        <taxon>Lactiplantibacillus</taxon>
    </lineage>
</organism>
<evidence type="ECO:0000256" key="4">
    <source>
        <dbReference type="ARBA" id="ARBA00023239"/>
    </source>
</evidence>
<evidence type="ECO:0000256" key="8">
    <source>
        <dbReference type="RuleBase" id="RU000607"/>
    </source>
</evidence>
<evidence type="ECO:0000256" key="3">
    <source>
        <dbReference type="ARBA" id="ARBA00023133"/>
    </source>
</evidence>
<keyword evidence="5 7" id="KW-0627">Porphyrin biosynthesis</keyword>
<dbReference type="InterPro" id="IPR033659">
    <property type="entry name" value="Ferrochelatase_N"/>
</dbReference>
<evidence type="ECO:0000313" key="9">
    <source>
        <dbReference type="EMBL" id="MFB9768422.1"/>
    </source>
</evidence>
<protein>
    <recommendedName>
        <fullName evidence="7">Coproporphyrin III ferrochelatase</fullName>
        <ecNumber evidence="7">4.99.1.9</ecNumber>
    </recommendedName>
</protein>